<evidence type="ECO:0000313" key="3">
    <source>
        <dbReference type="EMBL" id="RDB69193.1"/>
    </source>
</evidence>
<evidence type="ECO:0000313" key="9">
    <source>
        <dbReference type="Proteomes" id="UP000253857"/>
    </source>
</evidence>
<dbReference type="EMBL" id="VEVP01000001">
    <property type="protein sequence ID" value="TNU96252.1"/>
    <property type="molecule type" value="Genomic_DNA"/>
</dbReference>
<dbReference type="EMBL" id="PPTU01000015">
    <property type="protein sequence ID" value="RDB69193.1"/>
    <property type="molecule type" value="Genomic_DNA"/>
</dbReference>
<dbReference type="Proteomes" id="UP000253752">
    <property type="component" value="Unassembled WGS sequence"/>
</dbReference>
<gene>
    <name evidence="6" type="ORF">C1853_03805</name>
    <name evidence="5" type="ORF">C1871_11365</name>
    <name evidence="4" type="ORF">C1872_02850</name>
    <name evidence="3" type="ORF">C1875_10075</name>
    <name evidence="7" type="ORF">FIC87_00765</name>
    <name evidence="2" type="ORF">GO726_10665</name>
</gene>
<evidence type="ECO:0000313" key="2">
    <source>
        <dbReference type="EMBL" id="MVN33615.1"/>
    </source>
</evidence>
<dbReference type="InterPro" id="IPR010982">
    <property type="entry name" value="Lambda_DNA-bd_dom_sf"/>
</dbReference>
<evidence type="ECO:0000313" key="5">
    <source>
        <dbReference type="EMBL" id="RDB83552.1"/>
    </source>
</evidence>
<dbReference type="RefSeq" id="WP_009608286.1">
    <property type="nucleotide sequence ID" value="NZ_AP031442.1"/>
</dbReference>
<reference evidence="2 13" key="4">
    <citation type="submission" date="2019-11" db="EMBL/GenBank/DDBJ databases">
        <title>Whole genome shotgun sequencing (WGS) data from Adlercreutzia equolifaciens ResAG-91, Eggerthella lenta MRI-F36, MRI-F37, MRI-F40, ResAG-49, ResAG-88, ResAG-121, ResAG-145, and Gordonibacter sp. ResAG-5, ResAG-26, ResAG-43, ResAG-50, ResAG-59.</title>
        <authorList>
            <person name="Stoll D.A."/>
            <person name="Danylec N."/>
            <person name="Franz C.M.A.P."/>
            <person name="Huch M."/>
        </authorList>
    </citation>
    <scope>NUCLEOTIDE SEQUENCE [LARGE SCALE GENOMIC DNA]</scope>
    <source>
        <strain evidence="2 13">ResAG-88</strain>
    </source>
</reference>
<protein>
    <submittedName>
        <fullName evidence="3">Helix-turn-helix domain-containing protein</fullName>
    </submittedName>
</protein>
<dbReference type="GeneID" id="69511312"/>
<dbReference type="InterPro" id="IPR001387">
    <property type="entry name" value="Cro/C1-type_HTH"/>
</dbReference>
<dbReference type="Proteomes" id="UP000312594">
    <property type="component" value="Unassembled WGS sequence"/>
</dbReference>
<feature type="domain" description="HTH cro/C1-type" evidence="1">
    <location>
        <begin position="27"/>
        <end position="63"/>
    </location>
</feature>
<dbReference type="PANTHER" id="PTHR37301:SF1">
    <property type="entry name" value="DNA-BINDING PROTEIN"/>
    <property type="match status" value="1"/>
</dbReference>
<dbReference type="GO" id="GO:0003677">
    <property type="term" value="F:DNA binding"/>
    <property type="evidence" value="ECO:0007669"/>
    <property type="project" value="InterPro"/>
</dbReference>
<dbReference type="EMBL" id="WPOM01000020">
    <property type="protein sequence ID" value="MVN33615.1"/>
    <property type="molecule type" value="Genomic_DNA"/>
</dbReference>
<dbReference type="Pfam" id="PF13443">
    <property type="entry name" value="HTH_26"/>
    <property type="match status" value="1"/>
</dbReference>
<dbReference type="Proteomes" id="UP000253857">
    <property type="component" value="Unassembled WGS sequence"/>
</dbReference>
<proteinExistence type="predicted"/>
<dbReference type="AlphaFoldDB" id="A0A369MCM6"/>
<evidence type="ECO:0000313" key="13">
    <source>
        <dbReference type="Proteomes" id="UP000436429"/>
    </source>
</evidence>
<evidence type="ECO:0000259" key="1">
    <source>
        <dbReference type="PROSITE" id="PS50943"/>
    </source>
</evidence>
<name>A0A369MCM6_EGGLN</name>
<evidence type="ECO:0000313" key="10">
    <source>
        <dbReference type="Proteomes" id="UP000253915"/>
    </source>
</evidence>
<reference evidence="8 9" key="2">
    <citation type="journal article" date="2018" name="Elife">
        <title>Discovery and characterization of a prevalent human gut bacterial enzyme sufficient for the inactivation of a family of plant toxins.</title>
        <authorList>
            <person name="Koppel N."/>
            <person name="Bisanz J.E."/>
            <person name="Pandelia M.E."/>
            <person name="Turnbaugh P.J."/>
            <person name="Balskus E.P."/>
        </authorList>
    </citation>
    <scope>NUCLEOTIDE SEQUENCE [LARGE SCALE GENOMIC DNA]</scope>
    <source>
        <strain evidence="6 10">16A</strain>
        <strain evidence="5 9">FAA1-1-60AUCSF</strain>
        <strain evidence="4 8">MR1 #12</strain>
        <strain evidence="3 11">W1 BHI 6</strain>
    </source>
</reference>
<dbReference type="EMBL" id="PPUQ01000003">
    <property type="protein sequence ID" value="RDC40532.1"/>
    <property type="molecule type" value="Genomic_DNA"/>
</dbReference>
<accession>A0A369MCM6</accession>
<evidence type="ECO:0000313" key="4">
    <source>
        <dbReference type="EMBL" id="RDB81001.1"/>
    </source>
</evidence>
<reference evidence="7" key="3">
    <citation type="submission" date="2019-06" db="EMBL/GenBank/DDBJ databases">
        <authorList>
            <person name="Bisanz J.E."/>
            <person name="Turnbaugh P.J."/>
        </authorList>
    </citation>
    <scope>NUCLEOTIDE SEQUENCE</scope>
    <source>
        <strain evidence="7">SECO-MT75m2</strain>
    </source>
</reference>
<evidence type="ECO:0000313" key="6">
    <source>
        <dbReference type="EMBL" id="RDC40532.1"/>
    </source>
</evidence>
<dbReference type="EMBL" id="PPTX01000003">
    <property type="protein sequence ID" value="RDB81001.1"/>
    <property type="molecule type" value="Genomic_DNA"/>
</dbReference>
<dbReference type="PANTHER" id="PTHR37301">
    <property type="entry name" value="DNA-BINDING PROTEIN-RELATED"/>
    <property type="match status" value="1"/>
</dbReference>
<organism evidence="3 11">
    <name type="scientific">Eggerthella lenta</name>
    <name type="common">Eubacterium lentum</name>
    <dbReference type="NCBI Taxonomy" id="84112"/>
    <lineage>
        <taxon>Bacteria</taxon>
        <taxon>Bacillati</taxon>
        <taxon>Actinomycetota</taxon>
        <taxon>Coriobacteriia</taxon>
        <taxon>Eggerthellales</taxon>
        <taxon>Eggerthellaceae</taxon>
        <taxon>Eggerthella</taxon>
    </lineage>
</organism>
<evidence type="ECO:0000313" key="11">
    <source>
        <dbReference type="Proteomes" id="UP000253970"/>
    </source>
</evidence>
<dbReference type="Gene3D" id="1.10.260.40">
    <property type="entry name" value="lambda repressor-like DNA-binding domains"/>
    <property type="match status" value="1"/>
</dbReference>
<dbReference type="PROSITE" id="PS50943">
    <property type="entry name" value="HTH_CROC1"/>
    <property type="match status" value="1"/>
</dbReference>
<dbReference type="SUPFAM" id="SSF47413">
    <property type="entry name" value="lambda repressor-like DNA-binding domains"/>
    <property type="match status" value="1"/>
</dbReference>
<evidence type="ECO:0000313" key="7">
    <source>
        <dbReference type="EMBL" id="TNU96252.1"/>
    </source>
</evidence>
<dbReference type="Proteomes" id="UP000253970">
    <property type="component" value="Unassembled WGS sequence"/>
</dbReference>
<sequence>MMASIRFFKLFDMLARMGYKKTDLKTEIGLSSTTIAKLSKGESVTTDTILRICERFDVQPGDIMEYVPDEDQS</sequence>
<dbReference type="EMBL" id="PPTY01000023">
    <property type="protein sequence ID" value="RDB83552.1"/>
    <property type="molecule type" value="Genomic_DNA"/>
</dbReference>
<reference evidence="7 12" key="1">
    <citation type="journal article" date="2005" name="Appl. Environ. Microbiol.">
        <title>Intestinal bacterial communities that produce active estrogen-like compounds enterodiol and enterolactone in humans.</title>
        <authorList>
            <person name="Clavel T."/>
            <person name="Henderson G."/>
            <person name="Alpert C.A."/>
            <person name="Philippe C."/>
            <person name="Rigottier-Gois L."/>
            <person name="Dore J."/>
            <person name="Blaut M."/>
        </authorList>
    </citation>
    <scope>NUCLEOTIDE SEQUENCE [LARGE SCALE GENOMIC DNA]</scope>
    <source>
        <strain evidence="7 12">SECO-MT75m2</strain>
    </source>
</reference>
<dbReference type="Proteomes" id="UP000436429">
    <property type="component" value="Unassembled WGS sequence"/>
</dbReference>
<evidence type="ECO:0000313" key="12">
    <source>
        <dbReference type="Proteomes" id="UP000312594"/>
    </source>
</evidence>
<evidence type="ECO:0000313" key="8">
    <source>
        <dbReference type="Proteomes" id="UP000253752"/>
    </source>
</evidence>
<comment type="caution">
    <text evidence="3">The sequence shown here is derived from an EMBL/GenBank/DDBJ whole genome shotgun (WGS) entry which is preliminary data.</text>
</comment>
<dbReference type="Proteomes" id="UP000253915">
    <property type="component" value="Unassembled WGS sequence"/>
</dbReference>